<dbReference type="InterPro" id="IPR035940">
    <property type="entry name" value="CAP_sf"/>
</dbReference>
<dbReference type="Gene3D" id="3.40.33.10">
    <property type="entry name" value="CAP"/>
    <property type="match status" value="1"/>
</dbReference>
<protein>
    <recommendedName>
        <fullName evidence="3">Cysteine-rich secretory protein family protein</fullName>
    </recommendedName>
</protein>
<keyword evidence="2" id="KW-1185">Reference proteome</keyword>
<comment type="caution">
    <text evidence="1">The sequence shown here is derived from an EMBL/GenBank/DDBJ whole genome shotgun (WGS) entry which is preliminary data.</text>
</comment>
<sequence length="188" mass="19026">MLRFTSLTVGAVIALSGVFVGELPAQNIVVASNQFVCPKCGKIHSSSGVTQNGAAVMQASAISPISSVPRASYSSTIVPPSGVQSGGGVSNVLSALNAQRARSGIGALRSDPALQAVARQRASLMAAKGIKGHPPGSFSPGRYEGVGWSSSYSPAGVSACFTNDSRMIAAGAAMATGRDGVYFCVVYR</sequence>
<proteinExistence type="predicted"/>
<evidence type="ECO:0008006" key="3">
    <source>
        <dbReference type="Google" id="ProtNLM"/>
    </source>
</evidence>
<evidence type="ECO:0000313" key="2">
    <source>
        <dbReference type="Proteomes" id="UP000315010"/>
    </source>
</evidence>
<name>A0A5C5Z3I0_9BACT</name>
<dbReference type="EMBL" id="SJPJ01000001">
    <property type="protein sequence ID" value="TWT81854.1"/>
    <property type="molecule type" value="Genomic_DNA"/>
</dbReference>
<dbReference type="AlphaFoldDB" id="A0A5C5Z3I0"/>
<gene>
    <name evidence="1" type="ORF">CA13_33070</name>
</gene>
<dbReference type="Proteomes" id="UP000315010">
    <property type="component" value="Unassembled WGS sequence"/>
</dbReference>
<reference evidence="1 2" key="1">
    <citation type="submission" date="2019-02" db="EMBL/GenBank/DDBJ databases">
        <title>Deep-cultivation of Planctomycetes and their phenomic and genomic characterization uncovers novel biology.</title>
        <authorList>
            <person name="Wiegand S."/>
            <person name="Jogler M."/>
            <person name="Boedeker C."/>
            <person name="Pinto D."/>
            <person name="Vollmers J."/>
            <person name="Rivas-Marin E."/>
            <person name="Kohn T."/>
            <person name="Peeters S.H."/>
            <person name="Heuer A."/>
            <person name="Rast P."/>
            <person name="Oberbeckmann S."/>
            <person name="Bunk B."/>
            <person name="Jeske O."/>
            <person name="Meyerdierks A."/>
            <person name="Storesund J.E."/>
            <person name="Kallscheuer N."/>
            <person name="Luecker S."/>
            <person name="Lage O.M."/>
            <person name="Pohl T."/>
            <person name="Merkel B.J."/>
            <person name="Hornburger P."/>
            <person name="Mueller R.-W."/>
            <person name="Bruemmer F."/>
            <person name="Labrenz M."/>
            <person name="Spormann A.M."/>
            <person name="Op Den Camp H."/>
            <person name="Overmann J."/>
            <person name="Amann R."/>
            <person name="Jetten M.S.M."/>
            <person name="Mascher T."/>
            <person name="Medema M.H."/>
            <person name="Devos D.P."/>
            <person name="Kaster A.-K."/>
            <person name="Ovreas L."/>
            <person name="Rohde M."/>
            <person name="Galperin M.Y."/>
            <person name="Jogler C."/>
        </authorList>
    </citation>
    <scope>NUCLEOTIDE SEQUENCE [LARGE SCALE GENOMIC DNA]</scope>
    <source>
        <strain evidence="1 2">CA13</strain>
    </source>
</reference>
<dbReference type="SUPFAM" id="SSF55797">
    <property type="entry name" value="PR-1-like"/>
    <property type="match status" value="1"/>
</dbReference>
<evidence type="ECO:0000313" key="1">
    <source>
        <dbReference type="EMBL" id="TWT81854.1"/>
    </source>
</evidence>
<accession>A0A5C5Z3I0</accession>
<dbReference type="RefSeq" id="WP_419194390.1">
    <property type="nucleotide sequence ID" value="NZ_SJPJ01000001.1"/>
</dbReference>
<organism evidence="1 2">
    <name type="scientific">Novipirellula herctigrandis</name>
    <dbReference type="NCBI Taxonomy" id="2527986"/>
    <lineage>
        <taxon>Bacteria</taxon>
        <taxon>Pseudomonadati</taxon>
        <taxon>Planctomycetota</taxon>
        <taxon>Planctomycetia</taxon>
        <taxon>Pirellulales</taxon>
        <taxon>Pirellulaceae</taxon>
        <taxon>Novipirellula</taxon>
    </lineage>
</organism>